<dbReference type="Pfam" id="PF00873">
    <property type="entry name" value="ACR_tran"/>
    <property type="match status" value="1"/>
</dbReference>
<dbReference type="AlphaFoldDB" id="A0A221M8Z9"/>
<feature type="transmembrane region" description="Helical" evidence="1">
    <location>
        <begin position="877"/>
        <end position="899"/>
    </location>
</feature>
<evidence type="ECO:0000313" key="3">
    <source>
        <dbReference type="Proteomes" id="UP000204391"/>
    </source>
</evidence>
<dbReference type="SUPFAM" id="SSF82714">
    <property type="entry name" value="Multidrug efflux transporter AcrB TolC docking domain, DN and DC subdomains"/>
    <property type="match status" value="2"/>
</dbReference>
<dbReference type="Gene3D" id="1.20.1640.10">
    <property type="entry name" value="Multidrug efflux transporter AcrB transmembrane domain"/>
    <property type="match status" value="2"/>
</dbReference>
<dbReference type="GO" id="GO:0005886">
    <property type="term" value="C:plasma membrane"/>
    <property type="evidence" value="ECO:0007669"/>
    <property type="project" value="TreeGrafter"/>
</dbReference>
<reference evidence="2 3" key="1">
    <citation type="journal article" date="2003" name="Int. J. Syst. Evol. Microbiol.">
        <title>Virgibacillus carmonensis sp. nov., Virgibacillus necropolis sp. nov. and Virgibacillus picturae sp. nov., three novel species isolated from deteriorated mural paintings, transfer of the species of the genus salibacillus to Virgibacillus, as Virgibacillus marismortui comb. nov. and Virgibacillus salexigens comb. nov., and emended description of the genus Virgibacillus.</title>
        <authorList>
            <person name="Heyrman J."/>
            <person name="Logan N.A."/>
            <person name="Busse H.J."/>
            <person name="Balcaen A."/>
            <person name="Lebbe L."/>
            <person name="Rodriguez-Diaz M."/>
            <person name="Swings J."/>
            <person name="De Vos P."/>
        </authorList>
    </citation>
    <scope>NUCLEOTIDE SEQUENCE [LARGE SCALE GENOMIC DNA]</scope>
    <source>
        <strain evidence="2 3">LMG 19488</strain>
    </source>
</reference>
<feature type="transmembrane region" description="Helical" evidence="1">
    <location>
        <begin position="949"/>
        <end position="968"/>
    </location>
</feature>
<dbReference type="RefSeq" id="WP_089530672.1">
    <property type="nucleotide sequence ID" value="NZ_CP022437.1"/>
</dbReference>
<keyword evidence="1" id="KW-0472">Membrane</keyword>
<dbReference type="SUPFAM" id="SSF82693">
    <property type="entry name" value="Multidrug efflux transporter AcrB pore domain, PN1, PN2, PC1 and PC2 subdomains"/>
    <property type="match status" value="3"/>
</dbReference>
<keyword evidence="1" id="KW-1133">Transmembrane helix</keyword>
<name>A0A221M8Z9_9BACI</name>
<dbReference type="KEGG" id="vne:CFK40_03335"/>
<dbReference type="Gene3D" id="3.30.70.1430">
    <property type="entry name" value="Multidrug efflux transporter AcrB pore domain"/>
    <property type="match status" value="2"/>
</dbReference>
<feature type="transmembrane region" description="Helical" evidence="1">
    <location>
        <begin position="980"/>
        <end position="1006"/>
    </location>
</feature>
<dbReference type="GO" id="GO:0042910">
    <property type="term" value="F:xenobiotic transmembrane transporter activity"/>
    <property type="evidence" value="ECO:0007669"/>
    <property type="project" value="TreeGrafter"/>
</dbReference>
<proteinExistence type="predicted"/>
<dbReference type="SUPFAM" id="SSF82866">
    <property type="entry name" value="Multidrug efflux transporter AcrB transmembrane domain"/>
    <property type="match status" value="2"/>
</dbReference>
<dbReference type="PANTHER" id="PTHR32063">
    <property type="match status" value="1"/>
</dbReference>
<evidence type="ECO:0000256" key="1">
    <source>
        <dbReference type="SAM" id="Phobius"/>
    </source>
</evidence>
<dbReference type="EMBL" id="CP022437">
    <property type="protein sequence ID" value="ASN04102.1"/>
    <property type="molecule type" value="Genomic_DNA"/>
</dbReference>
<dbReference type="Proteomes" id="UP000204391">
    <property type="component" value="Chromosome"/>
</dbReference>
<dbReference type="PANTHER" id="PTHR32063:SF0">
    <property type="entry name" value="SWARMING MOTILITY PROTEIN SWRC"/>
    <property type="match status" value="1"/>
</dbReference>
<dbReference type="Gene3D" id="3.30.70.1440">
    <property type="entry name" value="Multidrug efflux transporter AcrB pore domain"/>
    <property type="match status" value="1"/>
</dbReference>
<dbReference type="InterPro" id="IPR001036">
    <property type="entry name" value="Acrflvin-R"/>
</dbReference>
<feature type="transmembrane region" description="Helical" evidence="1">
    <location>
        <begin position="851"/>
        <end position="870"/>
    </location>
</feature>
<feature type="transmembrane region" description="Helical" evidence="1">
    <location>
        <begin position="331"/>
        <end position="350"/>
    </location>
</feature>
<feature type="transmembrane region" description="Helical" evidence="1">
    <location>
        <begin position="428"/>
        <end position="448"/>
    </location>
</feature>
<protein>
    <submittedName>
        <fullName evidence="2">Acriflavin resistance protein</fullName>
    </submittedName>
</protein>
<feature type="transmembrane region" description="Helical" evidence="1">
    <location>
        <begin position="525"/>
        <end position="543"/>
    </location>
</feature>
<organism evidence="2 3">
    <name type="scientific">Virgibacillus necropolis</name>
    <dbReference type="NCBI Taxonomy" id="163877"/>
    <lineage>
        <taxon>Bacteria</taxon>
        <taxon>Bacillati</taxon>
        <taxon>Bacillota</taxon>
        <taxon>Bacilli</taxon>
        <taxon>Bacillales</taxon>
        <taxon>Bacillaceae</taxon>
        <taxon>Virgibacillus</taxon>
    </lineage>
</organism>
<accession>A0A221M8Z9</accession>
<dbReference type="Gene3D" id="3.30.2090.10">
    <property type="entry name" value="Multidrug efflux transporter AcrB TolC docking domain, DN and DC subdomains"/>
    <property type="match status" value="2"/>
</dbReference>
<feature type="transmembrane region" description="Helical" evidence="1">
    <location>
        <begin position="905"/>
        <end position="928"/>
    </location>
</feature>
<feature type="transmembrane region" description="Helical" evidence="1">
    <location>
        <begin position="357"/>
        <end position="377"/>
    </location>
</feature>
<feature type="transmembrane region" description="Helical" evidence="1">
    <location>
        <begin position="383"/>
        <end position="407"/>
    </location>
</feature>
<dbReference type="InterPro" id="IPR027463">
    <property type="entry name" value="AcrB_DN_DC_subdom"/>
</dbReference>
<dbReference type="OrthoDB" id="9757876at2"/>
<keyword evidence="1" id="KW-0812">Transmembrane</keyword>
<dbReference type="PRINTS" id="PR00702">
    <property type="entry name" value="ACRIFLAVINRP"/>
</dbReference>
<feature type="transmembrane region" description="Helical" evidence="1">
    <location>
        <begin position="460"/>
        <end position="482"/>
    </location>
</feature>
<feature type="transmembrane region" description="Helical" evidence="1">
    <location>
        <begin position="12"/>
        <end position="32"/>
    </location>
</feature>
<sequence length="1028" mass="111028">MKLVSTSVKRPVGVIMIVLAILALGVVSLRSLTIDLFPEIELPIAVVATTYEDAASQEVENLVSRPIESAISSVEGVETLQSQSQSGSSLVIMMFSNGVDLDQSLIDVREKIDQVKSFLPEGAGDPSVLRFSPDQLPVMWVGLTGKDSAALTAIAEDEIVPYMERQAGVASVTVEGGKEREIQLILDQAKMRQYGVTTQTLVQSLNSTNQSASAGAVDKGNKDLQIRITGELKSVEDINQTIIQTESGATIHIDDVAEVRDTFKKSNSLTLVNGEPSIVLSVMKKSDGNTVDVATNIKSSISDLNKELPSDVNLDVIIDTSEFIEMSISSVVQNIIIGGIISFFILLLFLKSLRATIVIGLSIPIAIIATFTLMYFTGETLNVLTLGGLALGIGMMVDSSIVILENIYAYRQKGYSLYESATKGASELAPAVIASTTTTLVVFLPIVYVEGIASDLFTPLALAVSFSLIASLVVSVTLVPMLSSKLLSKAMEDKGRRYWFDRLMDRVYEGYRSVLKWVLKHRKTTVVGTFLAIVASLALFPLIGAEFVPSSDQGQIEIRVETEPGSSLEHTEAIVEETNDKLTAYQDVMETSYVSVGGGGFDPTSTSVNTGTYTIQLVPSTDREKTTTDIVQEMDHDLQSIVGAEVTVSAVGGGLGTGDPVQIQLNGPEHEVLTDLSNQVVSVISEVDGVYNPESSASKGVPQMNLIINEDKAATYGLTEQQIIGQVQLQFTGQVATQFREGGNEMNVVLLYPEDERSTINDLQDMKIQSPTGASIPLETVAQFEEVQGPVTLLRQNQQAQMNVTSEIVDRDLASVVDDIETKLSNLSLPEGYSYEIGGQAQDMAESFRDLSIALIFSIFLVYAVMAVQFENFLFPLIIMFSMPATVIGVMVGLFITGLPLSIPAFIGIIMLAGIVVNNSIVLVDYINILRRKGVDRYEAILEAGPSRLRPILMTTLTTILAMIPLALALGEGAETQQPLAVTIIFGLGISSIFTLLLIPVVYTLLDDLTAKFTRRKKSKRDGAENLS</sequence>
<gene>
    <name evidence="2" type="ORF">CFK40_03335</name>
</gene>
<evidence type="ECO:0000313" key="2">
    <source>
        <dbReference type="EMBL" id="ASN04102.1"/>
    </source>
</evidence>
<keyword evidence="3" id="KW-1185">Reference proteome</keyword>
<dbReference type="Gene3D" id="3.30.70.1320">
    <property type="entry name" value="Multidrug efflux transporter AcrB pore domain like"/>
    <property type="match status" value="1"/>
</dbReference>